<dbReference type="EMBL" id="HBUF01058261">
    <property type="protein sequence ID" value="CAG6624850.1"/>
    <property type="molecule type" value="Transcribed_RNA"/>
</dbReference>
<dbReference type="PANTHER" id="PTHR12241">
    <property type="entry name" value="TUBULIN POLYGLUTAMYLASE"/>
    <property type="match status" value="1"/>
</dbReference>
<dbReference type="PANTHER" id="PTHR12241:SF145">
    <property type="entry name" value="TUBULIN POLYGLUTAMYLASE TTLL5"/>
    <property type="match status" value="1"/>
</dbReference>
<dbReference type="EMBL" id="HBUF01584834">
    <property type="protein sequence ID" value="CAG6771448.1"/>
    <property type="molecule type" value="Transcribed_RNA"/>
</dbReference>
<comment type="catalytic activity">
    <reaction evidence="6">
        <text>L-glutamyl-[protein] + L-glutamate + ATP = gamma-L-glutamyl-L-glutamyl-[protein] + ADP + phosphate + H(+)</text>
        <dbReference type="Rhea" id="RHEA:60144"/>
        <dbReference type="Rhea" id="RHEA-COMP:10208"/>
        <dbReference type="Rhea" id="RHEA-COMP:15517"/>
        <dbReference type="ChEBI" id="CHEBI:15378"/>
        <dbReference type="ChEBI" id="CHEBI:29973"/>
        <dbReference type="ChEBI" id="CHEBI:29985"/>
        <dbReference type="ChEBI" id="CHEBI:30616"/>
        <dbReference type="ChEBI" id="CHEBI:43474"/>
        <dbReference type="ChEBI" id="CHEBI:143622"/>
        <dbReference type="ChEBI" id="CHEBI:456216"/>
    </reaction>
    <physiologicalReaction direction="left-to-right" evidence="6">
        <dbReference type="Rhea" id="RHEA:60145"/>
    </physiologicalReaction>
</comment>
<evidence type="ECO:0000256" key="1">
    <source>
        <dbReference type="ARBA" id="ARBA00006820"/>
    </source>
</evidence>
<dbReference type="EMBL" id="HBUF01364348">
    <property type="protein sequence ID" value="CAG6722729.1"/>
    <property type="molecule type" value="Transcribed_RNA"/>
</dbReference>
<dbReference type="GO" id="GO:0005524">
    <property type="term" value="F:ATP binding"/>
    <property type="evidence" value="ECO:0007669"/>
    <property type="project" value="UniProtKB-KW"/>
</dbReference>
<evidence type="ECO:0000313" key="8">
    <source>
        <dbReference type="EMBL" id="CAG6722731.1"/>
    </source>
</evidence>
<dbReference type="SUPFAM" id="SSF56059">
    <property type="entry name" value="Glutathione synthetase ATP-binding domain-like"/>
    <property type="match status" value="1"/>
</dbReference>
<feature type="region of interest" description="Disordered" evidence="7">
    <location>
        <begin position="1"/>
        <end position="30"/>
    </location>
</feature>
<comment type="similarity">
    <text evidence="1">Belongs to the tubulin--tyrosine ligase family.</text>
</comment>
<accession>A0A8D8VFQ3</accession>
<evidence type="ECO:0000256" key="4">
    <source>
        <dbReference type="ARBA" id="ARBA00022840"/>
    </source>
</evidence>
<dbReference type="InterPro" id="IPR004344">
    <property type="entry name" value="TTL/TTLL_fam"/>
</dbReference>
<keyword evidence="4" id="KW-0067">ATP-binding</keyword>
<feature type="region of interest" description="Disordered" evidence="7">
    <location>
        <begin position="405"/>
        <end position="449"/>
    </location>
</feature>
<dbReference type="EMBL" id="HBUF01364347">
    <property type="protein sequence ID" value="CAG6722728.1"/>
    <property type="molecule type" value="Transcribed_RNA"/>
</dbReference>
<dbReference type="GO" id="GO:0036064">
    <property type="term" value="C:ciliary basal body"/>
    <property type="evidence" value="ECO:0007669"/>
    <property type="project" value="TreeGrafter"/>
</dbReference>
<dbReference type="AlphaFoldDB" id="A0A8D8VFQ3"/>
<evidence type="ECO:0000256" key="7">
    <source>
        <dbReference type="SAM" id="MobiDB-lite"/>
    </source>
</evidence>
<keyword evidence="3" id="KW-0547">Nucleotide-binding</keyword>
<name>A0A8D8VFQ3_9HEMI</name>
<dbReference type="EMBL" id="HBUF01364349">
    <property type="protein sequence ID" value="CAG6722730.1"/>
    <property type="molecule type" value="Transcribed_RNA"/>
</dbReference>
<dbReference type="GO" id="GO:0070740">
    <property type="term" value="F:tubulin-glutamic acid ligase activity"/>
    <property type="evidence" value="ECO:0007669"/>
    <property type="project" value="TreeGrafter"/>
</dbReference>
<evidence type="ECO:0000256" key="5">
    <source>
        <dbReference type="ARBA" id="ARBA00041448"/>
    </source>
</evidence>
<dbReference type="PROSITE" id="PS51221">
    <property type="entry name" value="TTL"/>
    <property type="match status" value="1"/>
</dbReference>
<feature type="compositionally biased region" description="Polar residues" evidence="7">
    <location>
        <begin position="407"/>
        <end position="417"/>
    </location>
</feature>
<dbReference type="GO" id="GO:0015631">
    <property type="term" value="F:tubulin binding"/>
    <property type="evidence" value="ECO:0007669"/>
    <property type="project" value="TreeGrafter"/>
</dbReference>
<feature type="region of interest" description="Disordered" evidence="7">
    <location>
        <begin position="545"/>
        <end position="565"/>
    </location>
</feature>
<dbReference type="GO" id="GO:0000226">
    <property type="term" value="P:microtubule cytoskeleton organization"/>
    <property type="evidence" value="ECO:0007669"/>
    <property type="project" value="TreeGrafter"/>
</dbReference>
<feature type="compositionally biased region" description="Polar residues" evidence="7">
    <location>
        <begin position="550"/>
        <end position="561"/>
    </location>
</feature>
<dbReference type="Gene3D" id="3.30.470.20">
    <property type="entry name" value="ATP-grasp fold, B domain"/>
    <property type="match status" value="1"/>
</dbReference>
<dbReference type="EMBL" id="HBUF01364351">
    <property type="protein sequence ID" value="CAG6722732.1"/>
    <property type="molecule type" value="Transcribed_RNA"/>
</dbReference>
<dbReference type="EMBL" id="HBUF01058260">
    <property type="protein sequence ID" value="CAG6624849.1"/>
    <property type="molecule type" value="Transcribed_RNA"/>
</dbReference>
<dbReference type="EMBL" id="HBUF01584836">
    <property type="protein sequence ID" value="CAG6771450.1"/>
    <property type="molecule type" value="Transcribed_RNA"/>
</dbReference>
<dbReference type="EMBL" id="HBUF01364350">
    <property type="protein sequence ID" value="CAG6722731.1"/>
    <property type="molecule type" value="Transcribed_RNA"/>
</dbReference>
<evidence type="ECO:0000256" key="2">
    <source>
        <dbReference type="ARBA" id="ARBA00022598"/>
    </source>
</evidence>
<organism evidence="8">
    <name type="scientific">Cacopsylla melanoneura</name>
    <dbReference type="NCBI Taxonomy" id="428564"/>
    <lineage>
        <taxon>Eukaryota</taxon>
        <taxon>Metazoa</taxon>
        <taxon>Ecdysozoa</taxon>
        <taxon>Arthropoda</taxon>
        <taxon>Hexapoda</taxon>
        <taxon>Insecta</taxon>
        <taxon>Pterygota</taxon>
        <taxon>Neoptera</taxon>
        <taxon>Paraneoptera</taxon>
        <taxon>Hemiptera</taxon>
        <taxon>Sternorrhyncha</taxon>
        <taxon>Psylloidea</taxon>
        <taxon>Psyllidae</taxon>
        <taxon>Psyllinae</taxon>
        <taxon>Cacopsylla</taxon>
    </lineage>
</organism>
<dbReference type="EMBL" id="HBUF01584835">
    <property type="protein sequence ID" value="CAG6771449.1"/>
    <property type="molecule type" value="Transcribed_RNA"/>
</dbReference>
<evidence type="ECO:0000256" key="6">
    <source>
        <dbReference type="ARBA" id="ARBA00049274"/>
    </source>
</evidence>
<evidence type="ECO:0000256" key="3">
    <source>
        <dbReference type="ARBA" id="ARBA00022741"/>
    </source>
</evidence>
<dbReference type="Pfam" id="PF03133">
    <property type="entry name" value="TTL"/>
    <property type="match status" value="1"/>
</dbReference>
<sequence length="742" mass="83741">MEKSADEPCCSKTEDNNSKENEGSKENEDPWLIGIARNAVLHVKCSALEESPENPPAHRLHMTYKTQQAETKLLNVLLTAHGMREVTSDVADFNLLWSGLHPKPQTLRSLVPHQRVNHFPRSYELTRKDRLYKNIEKMQHCKGFKHFDFIPSTFVMPGDFRELTMSHYRTRGPWIVKPVASSRGRGIYIVDTPEEVPLEESVVVAKYIEKPLLVSGHKCDLRLYVVVTSYDPLIIYMYEEGLVRFATVKYDSGRKHLWNPCMHLCNYSINKHHSDYIKSEDPEAEDVGHKWTLSALLRHLRSCDVDTAALMQRIEDAVIKAVLATAPSIIAACKLFVPHFSNCFELYGFDILIDSDLKPWLLEVNLSPSLGCDTPLDTRLKSAMLADTLTLVGIPALDPMIRHNSTKRSPFLSSSHTSGRRVRSADSIPGARGGKRSSSRPPSSPLSPDEARIVKWAKAQFERRGGFIRIFPSRESWKRYSCYLDPATGIPTTGNMQAINMYSAHNYNLLLHQMLFPRPLTSRLLPSVISAEKLNRYERALGRGHRVSLEGTSSSDPTTPEDNLPATMDTNVLKQEVLKCFQDGLKLSQAQARCAFGTYLQSILKRLSAPGVNKDKPLDERHSELVLRFLQKACHHLKSPYQLKVPSKNLQGKDRVAVIAKQLSDFLFAYNKETETCVNIESGEMVPSRLFGLFLNVASENDIEEVLTTNTQLFNCSQVFFGQCGPSAYKMNMYGLLQSIGK</sequence>
<reference evidence="8" key="1">
    <citation type="submission" date="2021-05" db="EMBL/GenBank/DDBJ databases">
        <authorList>
            <person name="Alioto T."/>
            <person name="Alioto T."/>
            <person name="Gomez Garrido J."/>
        </authorList>
    </citation>
    <scope>NUCLEOTIDE SEQUENCE</scope>
</reference>
<keyword evidence="2" id="KW-0436">Ligase</keyword>
<proteinExistence type="inferred from homology"/>
<feature type="compositionally biased region" description="Basic and acidic residues" evidence="7">
    <location>
        <begin position="12"/>
        <end position="28"/>
    </location>
</feature>
<protein>
    <recommendedName>
        <fullName evidence="5">Tubulin--tyrosine ligase-like protein 5</fullName>
    </recommendedName>
</protein>